<comment type="caution">
    <text evidence="2">The sequence shown here is derived from an EMBL/GenBank/DDBJ whole genome shotgun (WGS) entry which is preliminary data.</text>
</comment>
<dbReference type="SUPFAM" id="SSF53474">
    <property type="entry name" value="alpha/beta-Hydrolases"/>
    <property type="match status" value="1"/>
</dbReference>
<evidence type="ECO:0000259" key="1">
    <source>
        <dbReference type="Pfam" id="PF12697"/>
    </source>
</evidence>
<protein>
    <submittedName>
        <fullName evidence="2">Alpha/beta fold hydrolase</fullName>
    </submittedName>
</protein>
<dbReference type="InterPro" id="IPR029058">
    <property type="entry name" value="AB_hydrolase_fold"/>
</dbReference>
<dbReference type="RefSeq" id="WP_199703884.1">
    <property type="nucleotide sequence ID" value="NZ_JAEMNV010000003.1"/>
</dbReference>
<proteinExistence type="predicted"/>
<sequence length="260" mass="27986">MDRQAPLRDVIAAIERAHPASTLDQLTAAVTHAAHWLRLADQLLDYFVEGTIRYEGDGPLTDRSTAVPQPRTAADIVAELHAALAAAEVPGPYVLVGHSLGGLISLLYGKTYPDQVRGIVFVDSLSPTLPETIGATAWAIYRDQLLNPPIEQMPMPSMKSPNSERVDIDASIAQVKAAPALPTMPVAVMTKTEPFAVATLPPGLTTETLNQSYQKAQDTFVALAPRTPQIFATGSDHYIQFSQPDLVVQTADLVVERATN</sequence>
<keyword evidence="3" id="KW-1185">Reference proteome</keyword>
<gene>
    <name evidence="2" type="ORF">JGU71_09765</name>
</gene>
<accession>A0A934NPW0</accession>
<dbReference type="Gene3D" id="3.40.50.1820">
    <property type="entry name" value="alpha/beta hydrolase"/>
    <property type="match status" value="1"/>
</dbReference>
<dbReference type="InterPro" id="IPR000073">
    <property type="entry name" value="AB_hydrolase_1"/>
</dbReference>
<dbReference type="Proteomes" id="UP000655868">
    <property type="component" value="Unassembled WGS sequence"/>
</dbReference>
<keyword evidence="2" id="KW-0378">Hydrolase</keyword>
<dbReference type="Pfam" id="PF12697">
    <property type="entry name" value="Abhydrolase_6"/>
    <property type="match status" value="1"/>
</dbReference>
<dbReference type="EMBL" id="JAEMNV010000003">
    <property type="protein sequence ID" value="MBJ8339173.1"/>
    <property type="molecule type" value="Genomic_DNA"/>
</dbReference>
<name>A0A934NPW0_9NOCA</name>
<reference evidence="2" key="1">
    <citation type="submission" date="2020-12" db="EMBL/GenBank/DDBJ databases">
        <title>Antrihabitans popcorni sp. nov. and Antrihabitans auranticaus sp. nov., isolated from a larva cave.</title>
        <authorList>
            <person name="Lee S.D."/>
            <person name="Kim I.S."/>
        </authorList>
    </citation>
    <scope>NUCLEOTIDE SEQUENCE</scope>
    <source>
        <strain evidence="2">YC3-6</strain>
    </source>
</reference>
<feature type="domain" description="AB hydrolase-1" evidence="1">
    <location>
        <begin position="32"/>
        <end position="249"/>
    </location>
</feature>
<dbReference type="GO" id="GO:0016787">
    <property type="term" value="F:hydrolase activity"/>
    <property type="evidence" value="ECO:0007669"/>
    <property type="project" value="UniProtKB-KW"/>
</dbReference>
<organism evidence="2 3">
    <name type="scientific">Antrihabitans stalagmiti</name>
    <dbReference type="NCBI Taxonomy" id="2799499"/>
    <lineage>
        <taxon>Bacteria</taxon>
        <taxon>Bacillati</taxon>
        <taxon>Actinomycetota</taxon>
        <taxon>Actinomycetes</taxon>
        <taxon>Mycobacteriales</taxon>
        <taxon>Nocardiaceae</taxon>
        <taxon>Antrihabitans</taxon>
    </lineage>
</organism>
<evidence type="ECO:0000313" key="3">
    <source>
        <dbReference type="Proteomes" id="UP000655868"/>
    </source>
</evidence>
<dbReference type="AlphaFoldDB" id="A0A934NPW0"/>
<evidence type="ECO:0000313" key="2">
    <source>
        <dbReference type="EMBL" id="MBJ8339173.1"/>
    </source>
</evidence>